<dbReference type="SMART" id="SM01057">
    <property type="entry name" value="Carb_anhydrase"/>
    <property type="match status" value="1"/>
</dbReference>
<evidence type="ECO:0000256" key="3">
    <source>
        <dbReference type="ARBA" id="ARBA00022723"/>
    </source>
</evidence>
<keyword evidence="10" id="KW-1185">Reference proteome</keyword>
<evidence type="ECO:0000256" key="6">
    <source>
        <dbReference type="ARBA" id="ARBA00048348"/>
    </source>
</evidence>
<feature type="domain" description="Alpha-carbonic anhydrase" evidence="8">
    <location>
        <begin position="41"/>
        <end position="323"/>
    </location>
</feature>
<evidence type="ECO:0000259" key="8">
    <source>
        <dbReference type="PROSITE" id="PS51144"/>
    </source>
</evidence>
<sequence>MVGRFLQTVLLAASARQAIASCAYGTFLHPRAEEGGAVPINTFGYTGSIGPLNWAQLEAANDVCSTGTRQSPIDMAPGAFNMVPASELALEVPDFTEGTEFENLGTTIEVIAKGGTLSFSGKVFELQQFHFHLPSEHLDNGTSQAMEMHMVWQSAEQEIAVIGVYIEIATEASAAAPPVVVERRGRFARPQQVAHQKRQNETGAVVSAKAPTVLLETIFSVVDAIAAPGTKVETPPLIMSEVLDLIKAGGFQGYSGSLTTPPCSEGVHWLVSTAKLAVSPATFLKVRDIIGFNSRFPQNALGQPNLLQVAAIAAAAVQAPIAK</sequence>
<keyword evidence="4" id="KW-0862">Zinc</keyword>
<organism evidence="9 10">
    <name type="scientific">Lasiosphaeris hirsuta</name>
    <dbReference type="NCBI Taxonomy" id="260670"/>
    <lineage>
        <taxon>Eukaryota</taxon>
        <taxon>Fungi</taxon>
        <taxon>Dikarya</taxon>
        <taxon>Ascomycota</taxon>
        <taxon>Pezizomycotina</taxon>
        <taxon>Sordariomycetes</taxon>
        <taxon>Sordariomycetidae</taxon>
        <taxon>Sordariales</taxon>
        <taxon>Lasiosphaeriaceae</taxon>
        <taxon>Lasiosphaeris</taxon>
    </lineage>
</organism>
<keyword evidence="3" id="KW-0479">Metal-binding</keyword>
<evidence type="ECO:0000256" key="1">
    <source>
        <dbReference type="ARBA" id="ARBA00010718"/>
    </source>
</evidence>
<dbReference type="GO" id="GO:0004089">
    <property type="term" value="F:carbonate dehydratase activity"/>
    <property type="evidence" value="ECO:0007669"/>
    <property type="project" value="UniProtKB-EC"/>
</dbReference>
<keyword evidence="5" id="KW-0456">Lyase</keyword>
<dbReference type="PANTHER" id="PTHR18952">
    <property type="entry name" value="CARBONIC ANHYDRASE"/>
    <property type="match status" value="1"/>
</dbReference>
<dbReference type="Proteomes" id="UP001172102">
    <property type="component" value="Unassembled WGS sequence"/>
</dbReference>
<dbReference type="PROSITE" id="PS51144">
    <property type="entry name" value="ALPHA_CA_2"/>
    <property type="match status" value="1"/>
</dbReference>
<reference evidence="9" key="1">
    <citation type="submission" date="2023-06" db="EMBL/GenBank/DDBJ databases">
        <title>Genome-scale phylogeny and comparative genomics of the fungal order Sordariales.</title>
        <authorList>
            <consortium name="Lawrence Berkeley National Laboratory"/>
            <person name="Hensen N."/>
            <person name="Bonometti L."/>
            <person name="Westerberg I."/>
            <person name="Brannstrom I.O."/>
            <person name="Guillou S."/>
            <person name="Cros-Aarteil S."/>
            <person name="Calhoun S."/>
            <person name="Haridas S."/>
            <person name="Kuo A."/>
            <person name="Mondo S."/>
            <person name="Pangilinan J."/>
            <person name="Riley R."/>
            <person name="Labutti K."/>
            <person name="Andreopoulos B."/>
            <person name="Lipzen A."/>
            <person name="Chen C."/>
            <person name="Yanf M."/>
            <person name="Daum C."/>
            <person name="Ng V."/>
            <person name="Clum A."/>
            <person name="Steindorff A."/>
            <person name="Ohm R."/>
            <person name="Martin F."/>
            <person name="Silar P."/>
            <person name="Natvig D."/>
            <person name="Lalanne C."/>
            <person name="Gautier V."/>
            <person name="Ament-Velasquez S.L."/>
            <person name="Kruys A."/>
            <person name="Hutchinson M.I."/>
            <person name="Powell A.J."/>
            <person name="Barry K."/>
            <person name="Miller A.N."/>
            <person name="Grigoriev I.V."/>
            <person name="Debuchy R."/>
            <person name="Gladieux P."/>
            <person name="Thoren M.H."/>
            <person name="Johannesson H."/>
        </authorList>
    </citation>
    <scope>NUCLEOTIDE SEQUENCE</scope>
    <source>
        <strain evidence="9">SMH4607-1</strain>
    </source>
</reference>
<dbReference type="EMBL" id="JAUKUA010000006">
    <property type="protein sequence ID" value="KAK0707258.1"/>
    <property type="molecule type" value="Genomic_DNA"/>
</dbReference>
<name>A0AA40A0X5_9PEZI</name>
<evidence type="ECO:0000313" key="9">
    <source>
        <dbReference type="EMBL" id="KAK0707258.1"/>
    </source>
</evidence>
<dbReference type="SUPFAM" id="SSF51069">
    <property type="entry name" value="Carbonic anhydrase"/>
    <property type="match status" value="1"/>
</dbReference>
<dbReference type="Gene3D" id="3.10.200.10">
    <property type="entry name" value="Alpha carbonic anhydrase"/>
    <property type="match status" value="1"/>
</dbReference>
<dbReference type="GO" id="GO:0008270">
    <property type="term" value="F:zinc ion binding"/>
    <property type="evidence" value="ECO:0007669"/>
    <property type="project" value="InterPro"/>
</dbReference>
<dbReference type="InterPro" id="IPR036398">
    <property type="entry name" value="CA_dom_sf"/>
</dbReference>
<protein>
    <recommendedName>
        <fullName evidence="2">carbonic anhydrase</fullName>
        <ecNumber evidence="2">4.2.1.1</ecNumber>
    </recommendedName>
</protein>
<dbReference type="PANTHER" id="PTHR18952:SF265">
    <property type="entry name" value="CARBONIC ANHYDRASE"/>
    <property type="match status" value="1"/>
</dbReference>
<dbReference type="AlphaFoldDB" id="A0AA40A0X5"/>
<evidence type="ECO:0000256" key="5">
    <source>
        <dbReference type="ARBA" id="ARBA00023239"/>
    </source>
</evidence>
<feature type="signal peptide" evidence="7">
    <location>
        <begin position="1"/>
        <end position="20"/>
    </location>
</feature>
<gene>
    <name evidence="9" type="ORF">B0H67DRAFT_555990</name>
</gene>
<dbReference type="Pfam" id="PF00194">
    <property type="entry name" value="Carb_anhydrase"/>
    <property type="match status" value="1"/>
</dbReference>
<evidence type="ECO:0000313" key="10">
    <source>
        <dbReference type="Proteomes" id="UP001172102"/>
    </source>
</evidence>
<evidence type="ECO:0000256" key="7">
    <source>
        <dbReference type="SAM" id="SignalP"/>
    </source>
</evidence>
<evidence type="ECO:0000256" key="2">
    <source>
        <dbReference type="ARBA" id="ARBA00012925"/>
    </source>
</evidence>
<dbReference type="CDD" id="cd03124">
    <property type="entry name" value="alpha_CA_prokaryotic_like"/>
    <property type="match status" value="1"/>
</dbReference>
<accession>A0AA40A0X5</accession>
<comment type="caution">
    <text evidence="9">The sequence shown here is derived from an EMBL/GenBank/DDBJ whole genome shotgun (WGS) entry which is preliminary data.</text>
</comment>
<dbReference type="EC" id="4.2.1.1" evidence="2"/>
<dbReference type="InterPro" id="IPR041891">
    <property type="entry name" value="Alpha_CA_prokaryot-like"/>
</dbReference>
<feature type="chain" id="PRO_5041304255" description="carbonic anhydrase" evidence="7">
    <location>
        <begin position="21"/>
        <end position="323"/>
    </location>
</feature>
<comment type="catalytic activity">
    <reaction evidence="6">
        <text>hydrogencarbonate + H(+) = CO2 + H2O</text>
        <dbReference type="Rhea" id="RHEA:10748"/>
        <dbReference type="ChEBI" id="CHEBI:15377"/>
        <dbReference type="ChEBI" id="CHEBI:15378"/>
        <dbReference type="ChEBI" id="CHEBI:16526"/>
        <dbReference type="ChEBI" id="CHEBI:17544"/>
        <dbReference type="EC" id="4.2.1.1"/>
    </reaction>
</comment>
<dbReference type="InterPro" id="IPR023561">
    <property type="entry name" value="Carbonic_anhydrase_a-class"/>
</dbReference>
<comment type="similarity">
    <text evidence="1">Belongs to the alpha-carbonic anhydrase family.</text>
</comment>
<proteinExistence type="inferred from homology"/>
<evidence type="ECO:0000256" key="4">
    <source>
        <dbReference type="ARBA" id="ARBA00022833"/>
    </source>
</evidence>
<keyword evidence="7" id="KW-0732">Signal</keyword>
<dbReference type="InterPro" id="IPR001148">
    <property type="entry name" value="CA_dom"/>
</dbReference>